<gene>
    <name evidence="1" type="ORF">SAMN05216499_1462</name>
</gene>
<dbReference type="AlphaFoldDB" id="A0A1M7QWV8"/>
<sequence length="116" mass="11564">MSRGCGGLWPGCRPPGTPFGGLVGTYETLADAIDSAQRTLDSALEYAGSHGLTVSGAGEVTNAATGRTDTTVLDYQIGVATGLVTEALNAATTADATASTKIRTIEGVCTVTGSVP</sequence>
<organism evidence="1 2">
    <name type="scientific">Actinacidiphila paucisporea</name>
    <dbReference type="NCBI Taxonomy" id="310782"/>
    <lineage>
        <taxon>Bacteria</taxon>
        <taxon>Bacillati</taxon>
        <taxon>Actinomycetota</taxon>
        <taxon>Actinomycetes</taxon>
        <taxon>Kitasatosporales</taxon>
        <taxon>Streptomycetaceae</taxon>
        <taxon>Actinacidiphila</taxon>
    </lineage>
</organism>
<accession>A0A1M7QWV8</accession>
<dbReference type="Proteomes" id="UP000184111">
    <property type="component" value="Unassembled WGS sequence"/>
</dbReference>
<proteinExistence type="predicted"/>
<reference evidence="1 2" key="1">
    <citation type="submission" date="2016-11" db="EMBL/GenBank/DDBJ databases">
        <authorList>
            <person name="Jaros S."/>
            <person name="Januszkiewicz K."/>
            <person name="Wedrychowicz H."/>
        </authorList>
    </citation>
    <scope>NUCLEOTIDE SEQUENCE [LARGE SCALE GENOMIC DNA]</scope>
    <source>
        <strain evidence="1 2">CGMCC 4.2025</strain>
    </source>
</reference>
<name>A0A1M7QWV8_9ACTN</name>
<keyword evidence="2" id="KW-1185">Reference proteome</keyword>
<protein>
    <submittedName>
        <fullName evidence="1">Uncharacterized protein</fullName>
    </submittedName>
</protein>
<evidence type="ECO:0000313" key="1">
    <source>
        <dbReference type="EMBL" id="SHN36176.1"/>
    </source>
</evidence>
<evidence type="ECO:0000313" key="2">
    <source>
        <dbReference type="Proteomes" id="UP000184111"/>
    </source>
</evidence>
<dbReference type="EMBL" id="FRBI01000046">
    <property type="protein sequence ID" value="SHN36176.1"/>
    <property type="molecule type" value="Genomic_DNA"/>
</dbReference>